<protein>
    <submittedName>
        <fullName evidence="1">Unannotated protein</fullName>
    </submittedName>
</protein>
<proteinExistence type="predicted"/>
<sequence length="392" mass="41020">MIVRGISRQINEQAVLDQVLSGGPISRATLAQVLGLSKPTINSIVKDLHGLGIVRVEGQTNGHVGRTAALYCVNDQVGCVMGIDVGGTKLNAVVANLLGVVLAEVLEPTATGSANELIAQIIRIRLDLAKKAGIPPTDIRVVTIGMPGIIDPEMRLITHAPNLPLQEASDFVARLELALPGTSIQAFNDVNLAAIGERWRGLGQRMSDFAFLSIGTGVGLGLVINGELCEGFRGQAGEVGWLPVGGDPFDEANRKHGALEERISGPAMTRRLNDLISQGLQTSLTVNDVPTDIFAAAALGDQVADQLVDDAARNIALAIAAICAVVGPELVVLGGGIGSNEYLVERVRRYVPAVTPLSLRVEPSALGARAALMGALSAALREGRSKMLAWAE</sequence>
<dbReference type="Gene3D" id="3.30.420.40">
    <property type="match status" value="2"/>
</dbReference>
<dbReference type="PANTHER" id="PTHR18964:SF149">
    <property type="entry name" value="BIFUNCTIONAL UDP-N-ACETYLGLUCOSAMINE 2-EPIMERASE_N-ACETYLMANNOSAMINE KINASE"/>
    <property type="match status" value="1"/>
</dbReference>
<dbReference type="Gene3D" id="1.10.10.10">
    <property type="entry name" value="Winged helix-like DNA-binding domain superfamily/Winged helix DNA-binding domain"/>
    <property type="match status" value="1"/>
</dbReference>
<dbReference type="EMBL" id="CAEZWW010000013">
    <property type="protein sequence ID" value="CAB4663426.1"/>
    <property type="molecule type" value="Genomic_DNA"/>
</dbReference>
<dbReference type="InterPro" id="IPR043129">
    <property type="entry name" value="ATPase_NBD"/>
</dbReference>
<dbReference type="InterPro" id="IPR036388">
    <property type="entry name" value="WH-like_DNA-bd_sf"/>
</dbReference>
<gene>
    <name evidence="1" type="ORF">UFOPK2310_00210</name>
</gene>
<reference evidence="1" key="1">
    <citation type="submission" date="2020-05" db="EMBL/GenBank/DDBJ databases">
        <authorList>
            <person name="Chiriac C."/>
            <person name="Salcher M."/>
            <person name="Ghai R."/>
            <person name="Kavagutti S V."/>
        </authorList>
    </citation>
    <scope>NUCLEOTIDE SEQUENCE</scope>
</reference>
<dbReference type="Pfam" id="PF00480">
    <property type="entry name" value="ROK"/>
    <property type="match status" value="1"/>
</dbReference>
<dbReference type="PANTHER" id="PTHR18964">
    <property type="entry name" value="ROK (REPRESSOR, ORF, KINASE) FAMILY"/>
    <property type="match status" value="1"/>
</dbReference>
<organism evidence="1">
    <name type="scientific">freshwater metagenome</name>
    <dbReference type="NCBI Taxonomy" id="449393"/>
    <lineage>
        <taxon>unclassified sequences</taxon>
        <taxon>metagenomes</taxon>
        <taxon>ecological metagenomes</taxon>
    </lineage>
</organism>
<evidence type="ECO:0000313" key="1">
    <source>
        <dbReference type="EMBL" id="CAB4663426.1"/>
    </source>
</evidence>
<name>A0A6J6LNZ5_9ZZZZ</name>
<dbReference type="InterPro" id="IPR036390">
    <property type="entry name" value="WH_DNA-bd_sf"/>
</dbReference>
<dbReference type="AlphaFoldDB" id="A0A6J6LNZ5"/>
<dbReference type="SUPFAM" id="SSF46785">
    <property type="entry name" value="Winged helix' DNA-binding domain"/>
    <property type="match status" value="1"/>
</dbReference>
<dbReference type="SUPFAM" id="SSF53067">
    <property type="entry name" value="Actin-like ATPase domain"/>
    <property type="match status" value="1"/>
</dbReference>
<dbReference type="InterPro" id="IPR000600">
    <property type="entry name" value="ROK"/>
</dbReference>
<accession>A0A6J6LNZ5</accession>